<keyword evidence="2" id="KW-1185">Reference proteome</keyword>
<proteinExistence type="predicted"/>
<dbReference type="EMBL" id="CAUYUE010000005">
    <property type="protein sequence ID" value="CAK0772401.1"/>
    <property type="molecule type" value="Genomic_DNA"/>
</dbReference>
<sequence>MCDEKMPGCPVGNNISEPFHAPPAQHLLFVDTGSNERLLNAAPPCSSRAAPPIQAYRYGQGSLSGSVTAACLHKADGFHSYGHQGITSACSCSACALIEGHAHARVLKRNASPRSGLAISTRP</sequence>
<reference evidence="1 2" key="1">
    <citation type="submission" date="2023-10" db="EMBL/GenBank/DDBJ databases">
        <authorList>
            <person name="Maclean D."/>
            <person name="Macfadyen A."/>
        </authorList>
    </citation>
    <scope>NUCLEOTIDE SEQUENCE [LARGE SCALE GENOMIC DNA]</scope>
</reference>
<gene>
    <name evidence="1" type="ORF">CVIRNUC_003959</name>
</gene>
<accession>A0AAV1I4C5</accession>
<protein>
    <submittedName>
        <fullName evidence="1">Uncharacterized protein</fullName>
    </submittedName>
</protein>
<dbReference type="Proteomes" id="UP001314263">
    <property type="component" value="Unassembled WGS sequence"/>
</dbReference>
<name>A0AAV1I4C5_9CHLO</name>
<comment type="caution">
    <text evidence="1">The sequence shown here is derived from an EMBL/GenBank/DDBJ whole genome shotgun (WGS) entry which is preliminary data.</text>
</comment>
<organism evidence="1 2">
    <name type="scientific">Coccomyxa viridis</name>
    <dbReference type="NCBI Taxonomy" id="1274662"/>
    <lineage>
        <taxon>Eukaryota</taxon>
        <taxon>Viridiplantae</taxon>
        <taxon>Chlorophyta</taxon>
        <taxon>core chlorophytes</taxon>
        <taxon>Trebouxiophyceae</taxon>
        <taxon>Trebouxiophyceae incertae sedis</taxon>
        <taxon>Coccomyxaceae</taxon>
        <taxon>Coccomyxa</taxon>
    </lineage>
</organism>
<dbReference type="AlphaFoldDB" id="A0AAV1I4C5"/>
<evidence type="ECO:0000313" key="1">
    <source>
        <dbReference type="EMBL" id="CAK0772401.1"/>
    </source>
</evidence>
<evidence type="ECO:0000313" key="2">
    <source>
        <dbReference type="Proteomes" id="UP001314263"/>
    </source>
</evidence>